<dbReference type="GO" id="GO:0005524">
    <property type="term" value="F:ATP binding"/>
    <property type="evidence" value="ECO:0007669"/>
    <property type="project" value="UniProtKB-KW"/>
</dbReference>
<dbReference type="Pfam" id="PF00288">
    <property type="entry name" value="GHMP_kinases_N"/>
    <property type="match status" value="1"/>
</dbReference>
<evidence type="ECO:0000256" key="5">
    <source>
        <dbReference type="ARBA" id="ARBA00022840"/>
    </source>
</evidence>
<dbReference type="EMBL" id="JAJEQM010000005">
    <property type="protein sequence ID" value="MCC2210178.1"/>
    <property type="molecule type" value="Genomic_DNA"/>
</dbReference>
<dbReference type="GO" id="GO:0005829">
    <property type="term" value="C:cytosol"/>
    <property type="evidence" value="ECO:0007669"/>
    <property type="project" value="TreeGrafter"/>
</dbReference>
<organism evidence="8 9">
    <name type="scientific">Hominilimicola fabiformis</name>
    <dbReference type="NCBI Taxonomy" id="2885356"/>
    <lineage>
        <taxon>Bacteria</taxon>
        <taxon>Bacillati</taxon>
        <taxon>Bacillota</taxon>
        <taxon>Clostridia</taxon>
        <taxon>Eubacteriales</taxon>
        <taxon>Oscillospiraceae</taxon>
        <taxon>Hominilimicola</taxon>
    </lineage>
</organism>
<sequence length="429" mass="47562">MRSIEETINALKNGEYDDKLTYLYSCDKNDVKKYSDRYIDVINGFEETFGKDGDIALFSAPGRTEIGGNHTDHQHGCVLAGSVNLDVISAARPNGTNTVRIQSRNYPLDVIELDSLEIREKEFDKAISLIRGVIKKFVDLGYDVKGFDAYTTSNVLKGSGLSSSAAFEVLVGTIINGLFANNEVNPIEIAKFGQFAENVYYNKPSGLMDQMASSVGSVVAIDFKSTEEPIVEKVEFDLKKHNHALCIIDSGADHADLTDEYATIPSDMKAVAGFFGKEFLREVDENEFMANIKNIRAKLNNDRAVLRAIHFFNDNKRAQEEVKALKNDDFELFKQLVKKSGQSSYMYLQNVFATSMPKNQAVSLTLALCDEILGDKGAYRVHGGGFAGTVQAFVPLDMLDEFKTKIENVLGENMCHVLSIRPVGGYELK</sequence>
<evidence type="ECO:0000256" key="2">
    <source>
        <dbReference type="ARBA" id="ARBA00022679"/>
    </source>
</evidence>
<dbReference type="PRINTS" id="PR00473">
    <property type="entry name" value="GALCTOKINASE"/>
</dbReference>
<dbReference type="AlphaFoldDB" id="A0AAE3DY76"/>
<dbReference type="PROSITE" id="PS00627">
    <property type="entry name" value="GHMP_KINASES_ATP"/>
    <property type="match status" value="1"/>
</dbReference>
<name>A0AAE3DY76_9FIRM</name>
<reference evidence="8 9" key="1">
    <citation type="submission" date="2021-10" db="EMBL/GenBank/DDBJ databases">
        <title>Anaerobic single-cell dispensing facilitates the cultivation of human gut bacteria.</title>
        <authorList>
            <person name="Afrizal A."/>
        </authorList>
    </citation>
    <scope>NUCLEOTIDE SEQUENCE [LARGE SCALE GENOMIC DNA]</scope>
    <source>
        <strain evidence="8 9">CLA-AA-H232</strain>
    </source>
</reference>
<dbReference type="InterPro" id="IPR000705">
    <property type="entry name" value="Galactokinase"/>
</dbReference>
<keyword evidence="4" id="KW-0418">Kinase</keyword>
<dbReference type="InterPro" id="IPR036554">
    <property type="entry name" value="GHMP_kinase_C_sf"/>
</dbReference>
<dbReference type="Gene3D" id="3.30.230.10">
    <property type="match status" value="1"/>
</dbReference>
<dbReference type="SUPFAM" id="SSF55060">
    <property type="entry name" value="GHMP Kinase, C-terminal domain"/>
    <property type="match status" value="1"/>
</dbReference>
<gene>
    <name evidence="8" type="ORF">LKE05_05160</name>
</gene>
<dbReference type="PANTHER" id="PTHR10457:SF7">
    <property type="entry name" value="GALACTOKINASE-RELATED"/>
    <property type="match status" value="1"/>
</dbReference>
<evidence type="ECO:0000256" key="4">
    <source>
        <dbReference type="ARBA" id="ARBA00022777"/>
    </source>
</evidence>
<dbReference type="PRINTS" id="PR00959">
    <property type="entry name" value="MEVGALKINASE"/>
</dbReference>
<evidence type="ECO:0000256" key="3">
    <source>
        <dbReference type="ARBA" id="ARBA00022741"/>
    </source>
</evidence>
<keyword evidence="3" id="KW-0547">Nucleotide-binding</keyword>
<dbReference type="Pfam" id="PF10509">
    <property type="entry name" value="GalKase_gal_bdg"/>
    <property type="match status" value="1"/>
</dbReference>
<feature type="domain" description="GHMP kinase N-terminal" evidence="6">
    <location>
        <begin position="129"/>
        <end position="216"/>
    </location>
</feature>
<keyword evidence="2" id="KW-0808">Transferase</keyword>
<dbReference type="Gene3D" id="3.30.70.890">
    <property type="entry name" value="GHMP kinase, C-terminal domain"/>
    <property type="match status" value="1"/>
</dbReference>
<dbReference type="GO" id="GO:0004335">
    <property type="term" value="F:galactokinase activity"/>
    <property type="evidence" value="ECO:0007669"/>
    <property type="project" value="InterPro"/>
</dbReference>
<feature type="domain" description="Galactokinase N-terminal" evidence="7">
    <location>
        <begin position="45"/>
        <end position="93"/>
    </location>
</feature>
<dbReference type="InterPro" id="IPR006206">
    <property type="entry name" value="Mevalonate/galactokinase"/>
</dbReference>
<dbReference type="SUPFAM" id="SSF54211">
    <property type="entry name" value="Ribosomal protein S5 domain 2-like"/>
    <property type="match status" value="1"/>
</dbReference>
<accession>A0AAE3DY76</accession>
<evidence type="ECO:0000256" key="1">
    <source>
        <dbReference type="ARBA" id="ARBA00006566"/>
    </source>
</evidence>
<dbReference type="InterPro" id="IPR019539">
    <property type="entry name" value="GalKase_N"/>
</dbReference>
<dbReference type="PIRSF" id="PIRSF000530">
    <property type="entry name" value="Galactokinase"/>
    <property type="match status" value="1"/>
</dbReference>
<evidence type="ECO:0000313" key="8">
    <source>
        <dbReference type="EMBL" id="MCC2210178.1"/>
    </source>
</evidence>
<dbReference type="RefSeq" id="WP_022228850.1">
    <property type="nucleotide sequence ID" value="NZ_JAJEQM010000005.1"/>
</dbReference>
<evidence type="ECO:0000259" key="6">
    <source>
        <dbReference type="Pfam" id="PF00288"/>
    </source>
</evidence>
<evidence type="ECO:0000259" key="7">
    <source>
        <dbReference type="Pfam" id="PF10509"/>
    </source>
</evidence>
<dbReference type="InterPro" id="IPR006204">
    <property type="entry name" value="GHMP_kinase_N_dom"/>
</dbReference>
<comment type="caution">
    <text evidence="8">The sequence shown here is derived from an EMBL/GenBank/DDBJ whole genome shotgun (WGS) entry which is preliminary data.</text>
</comment>
<keyword evidence="9" id="KW-1185">Reference proteome</keyword>
<dbReference type="InterPro" id="IPR006203">
    <property type="entry name" value="GHMP_knse_ATP-bd_CS"/>
</dbReference>
<proteinExistence type="inferred from homology"/>
<keyword evidence="5" id="KW-0067">ATP-binding</keyword>
<evidence type="ECO:0000313" key="9">
    <source>
        <dbReference type="Proteomes" id="UP001198242"/>
    </source>
</evidence>
<comment type="similarity">
    <text evidence="1">Belongs to the GHMP kinase family. GalK subfamily.</text>
</comment>
<dbReference type="PANTHER" id="PTHR10457">
    <property type="entry name" value="MEVALONATE KINASE/GALACTOKINASE"/>
    <property type="match status" value="1"/>
</dbReference>
<dbReference type="InterPro" id="IPR020568">
    <property type="entry name" value="Ribosomal_Su5_D2-typ_SF"/>
</dbReference>
<protein>
    <submittedName>
        <fullName evidence="8">Galactokinase</fullName>
    </submittedName>
</protein>
<dbReference type="Proteomes" id="UP001198242">
    <property type="component" value="Unassembled WGS sequence"/>
</dbReference>
<dbReference type="InterPro" id="IPR014721">
    <property type="entry name" value="Ribsml_uS5_D2-typ_fold_subgr"/>
</dbReference>
<dbReference type="GO" id="GO:0006012">
    <property type="term" value="P:galactose metabolic process"/>
    <property type="evidence" value="ECO:0007669"/>
    <property type="project" value="InterPro"/>
</dbReference>